<dbReference type="Proteomes" id="UP000095287">
    <property type="component" value="Unplaced"/>
</dbReference>
<sequence length="299" mass="34228">MFSDAQMAEPQNNFFYVVTRRGYVRVKMGGRTLKQINDIIDGVLEEEGGCPDFPGRKSPRFDNAVSYWLNNVGLWSFKSVFGTAKVERICEPTSWVYNLDGEWFTYVRSTEGGQPYTEPQTRRGGDQINCKTPCVFTSCSYNRQVLRSCRDASNTEQCCCVFQRRDLSAIMRYKDGRSDEGKFCLLREYTHEMDELPETQMMPLFKKESDIMLATTTTTSSSATTQKILTTPEATERPDEVIPTVGEEAWTFPRDADEPAKMRTFGERTNGEEREATTNYSASIIRYLFLVCCLAMLFM</sequence>
<evidence type="ECO:0000313" key="1">
    <source>
        <dbReference type="Proteomes" id="UP000095287"/>
    </source>
</evidence>
<dbReference type="WBParaSite" id="L893_g24472.t1">
    <property type="protein sequence ID" value="L893_g24472.t1"/>
    <property type="gene ID" value="L893_g24472"/>
</dbReference>
<reference evidence="2" key="1">
    <citation type="submission" date="2016-11" db="UniProtKB">
        <authorList>
            <consortium name="WormBaseParasite"/>
        </authorList>
    </citation>
    <scope>IDENTIFICATION</scope>
</reference>
<name>A0A1I7ZAG3_9BILA</name>
<protein>
    <submittedName>
        <fullName evidence="2">Apple domain-containing protein</fullName>
    </submittedName>
</protein>
<keyword evidence="1" id="KW-1185">Reference proteome</keyword>
<organism evidence="1 2">
    <name type="scientific">Steinernema glaseri</name>
    <dbReference type="NCBI Taxonomy" id="37863"/>
    <lineage>
        <taxon>Eukaryota</taxon>
        <taxon>Metazoa</taxon>
        <taxon>Ecdysozoa</taxon>
        <taxon>Nematoda</taxon>
        <taxon>Chromadorea</taxon>
        <taxon>Rhabditida</taxon>
        <taxon>Tylenchina</taxon>
        <taxon>Panagrolaimomorpha</taxon>
        <taxon>Strongyloidoidea</taxon>
        <taxon>Steinernematidae</taxon>
        <taxon>Steinernema</taxon>
    </lineage>
</organism>
<accession>A0A1I7ZAG3</accession>
<dbReference type="AlphaFoldDB" id="A0A1I7ZAG3"/>
<evidence type="ECO:0000313" key="2">
    <source>
        <dbReference type="WBParaSite" id="L893_g24472.t1"/>
    </source>
</evidence>
<proteinExistence type="predicted"/>